<feature type="coiled-coil region" evidence="1">
    <location>
        <begin position="190"/>
        <end position="309"/>
    </location>
</feature>
<evidence type="ECO:0000313" key="4">
    <source>
        <dbReference type="Proteomes" id="UP001285244"/>
    </source>
</evidence>
<dbReference type="InterPro" id="IPR038729">
    <property type="entry name" value="Rad50/SbcC_AAA"/>
</dbReference>
<dbReference type="SUPFAM" id="SSF52540">
    <property type="entry name" value="P-loop containing nucleoside triphosphate hydrolases"/>
    <property type="match status" value="1"/>
</dbReference>
<keyword evidence="4" id="KW-1185">Reference proteome</keyword>
<name>A0ABU4WPG4_9FIRM</name>
<protein>
    <submittedName>
        <fullName evidence="3">AAA family ATPase</fullName>
    </submittedName>
</protein>
<dbReference type="EMBL" id="JALBUS010000007">
    <property type="protein sequence ID" value="MDX8417400.1"/>
    <property type="molecule type" value="Genomic_DNA"/>
</dbReference>
<organism evidence="3 4">
    <name type="scientific">Absicoccus intestinalis</name>
    <dbReference type="NCBI Taxonomy" id="2926319"/>
    <lineage>
        <taxon>Bacteria</taxon>
        <taxon>Bacillati</taxon>
        <taxon>Bacillota</taxon>
        <taxon>Erysipelotrichia</taxon>
        <taxon>Erysipelotrichales</taxon>
        <taxon>Erysipelotrichaceae</taxon>
        <taxon>Absicoccus</taxon>
    </lineage>
</organism>
<evidence type="ECO:0000313" key="3">
    <source>
        <dbReference type="EMBL" id="MDX8417400.1"/>
    </source>
</evidence>
<accession>A0ABU4WPG4</accession>
<dbReference type="Gene3D" id="3.40.50.300">
    <property type="entry name" value="P-loop containing nucleotide triphosphate hydrolases"/>
    <property type="match status" value="1"/>
</dbReference>
<evidence type="ECO:0000259" key="2">
    <source>
        <dbReference type="Pfam" id="PF13476"/>
    </source>
</evidence>
<proteinExistence type="predicted"/>
<dbReference type="Pfam" id="PF13476">
    <property type="entry name" value="AAA_23"/>
    <property type="match status" value="1"/>
</dbReference>
<evidence type="ECO:0000256" key="1">
    <source>
        <dbReference type="SAM" id="Coils"/>
    </source>
</evidence>
<dbReference type="Proteomes" id="UP001285244">
    <property type="component" value="Unassembled WGS sequence"/>
</dbReference>
<comment type="caution">
    <text evidence="3">The sequence shown here is derived from an EMBL/GenBank/DDBJ whole genome shotgun (WGS) entry which is preliminary data.</text>
</comment>
<keyword evidence="1" id="KW-0175">Coiled coil</keyword>
<dbReference type="InterPro" id="IPR027417">
    <property type="entry name" value="P-loop_NTPase"/>
</dbReference>
<reference evidence="3 4" key="1">
    <citation type="submission" date="2022-03" db="EMBL/GenBank/DDBJ databases">
        <title>Novel taxa within the pig intestine.</title>
        <authorList>
            <person name="Wylensek D."/>
            <person name="Bishof K."/>
            <person name="Afrizal A."/>
            <person name="Clavel T."/>
        </authorList>
    </citation>
    <scope>NUCLEOTIDE SEQUENCE [LARGE SCALE GENOMIC DNA]</scope>
    <source>
        <strain evidence="3 4">Cla-KB-P134</strain>
    </source>
</reference>
<sequence length="432" mass="48408">MTVKINELELENVKRIKAVKIEPTENGLTIVGGRNNQGKTSVLDAIAWALGGNKFKPSQPKREGSVLPPNLKVTLNNGLVVTRSGKNSVLKVTDPEGGKSGQQILDKLIGEMALNVPKFMESRPKEKADYLLQILGIGEELTKLELKEKKVYEERHAIGQIALQKQKYADELQDYPDAPKELVSASELIKQQQTIMAHNAENQRKRMNQKSIYQEYKAAEGNVIALEAQLTEAKRKLDKLTDDLETANKDIVDLVDESTDELEENIKEIDAINVKVRANMDKERATKEAEEAQEEYEDKSLELKKVREEKMHLLDSVELPLPGLAIENGEIIYNDQKWDNMSGSDQLKVSTAIVRKLNPNCGFVLLDKLEQMDLDTLKEFGGWLEKEGLQAIATRVSTGDECSIIIEDGYTKEEKPKQFTGFKGFGGKENGN</sequence>
<gene>
    <name evidence="3" type="ORF">MOZ64_06035</name>
</gene>
<dbReference type="RefSeq" id="WP_320325696.1">
    <property type="nucleotide sequence ID" value="NZ_JALBUS010000007.1"/>
</dbReference>
<feature type="domain" description="Rad50/SbcC-type AAA" evidence="2">
    <location>
        <begin position="7"/>
        <end position="309"/>
    </location>
</feature>